<dbReference type="RefSeq" id="WP_171099691.1">
    <property type="nucleotide sequence ID" value="NZ_CP053084.1"/>
</dbReference>
<organism evidence="1 2">
    <name type="scientific">Limnobacter profundi</name>
    <dbReference type="NCBI Taxonomy" id="2732163"/>
    <lineage>
        <taxon>Bacteria</taxon>
        <taxon>Pseudomonadati</taxon>
        <taxon>Pseudomonadota</taxon>
        <taxon>Betaproteobacteria</taxon>
        <taxon>Burkholderiales</taxon>
        <taxon>Burkholderiaceae</taxon>
        <taxon>Limnobacter</taxon>
    </lineage>
</organism>
<evidence type="ECO:0000313" key="1">
    <source>
        <dbReference type="EMBL" id="QJR29976.1"/>
    </source>
</evidence>
<proteinExistence type="predicted"/>
<sequence>MTNKGRLTFFCGKMGAGKSTLARRLADQSNSLLLSEDQWLAALYPDSIHSLNDYVRLSRRLKSVLRSQVVSLLRMGVNVVMDFPGNTRTQRQWFREVIDEAGCPHELVYLDRPDSVCIEQLSKRRELEPERAKFDTERTFYAITAYFQAPEDNEGFKITIH</sequence>
<keyword evidence="1" id="KW-0547">Nucleotide-binding</keyword>
<protein>
    <submittedName>
        <fullName evidence="1">ATP-binding protein</fullName>
    </submittedName>
</protein>
<keyword evidence="1" id="KW-0067">ATP-binding</keyword>
<accession>A0ABX6N7G8</accession>
<dbReference type="Pfam" id="PF13671">
    <property type="entry name" value="AAA_33"/>
    <property type="match status" value="1"/>
</dbReference>
<dbReference type="EMBL" id="CP053084">
    <property type="protein sequence ID" value="QJR29976.1"/>
    <property type="molecule type" value="Genomic_DNA"/>
</dbReference>
<evidence type="ECO:0000313" key="2">
    <source>
        <dbReference type="Proteomes" id="UP000501130"/>
    </source>
</evidence>
<keyword evidence="2" id="KW-1185">Reference proteome</keyword>
<dbReference type="GO" id="GO:0005524">
    <property type="term" value="F:ATP binding"/>
    <property type="evidence" value="ECO:0007669"/>
    <property type="project" value="UniProtKB-KW"/>
</dbReference>
<reference evidence="1 2" key="1">
    <citation type="submission" date="2020-05" db="EMBL/GenBank/DDBJ databases">
        <title>Compete genome of Limnobacter sp. SAORIC-580.</title>
        <authorList>
            <person name="Song J."/>
            <person name="Cho J.-C."/>
        </authorList>
    </citation>
    <scope>NUCLEOTIDE SEQUENCE [LARGE SCALE GENOMIC DNA]</scope>
    <source>
        <strain evidence="1 2">SAORIC-580</strain>
    </source>
</reference>
<gene>
    <name evidence="1" type="ORF">HKT17_09805</name>
</gene>
<name>A0ABX6N7G8_9BURK</name>
<dbReference type="Proteomes" id="UP000501130">
    <property type="component" value="Chromosome"/>
</dbReference>
<dbReference type="InterPro" id="IPR027417">
    <property type="entry name" value="P-loop_NTPase"/>
</dbReference>
<dbReference type="Gene3D" id="3.40.50.300">
    <property type="entry name" value="P-loop containing nucleotide triphosphate hydrolases"/>
    <property type="match status" value="1"/>
</dbReference>
<dbReference type="SUPFAM" id="SSF52540">
    <property type="entry name" value="P-loop containing nucleoside triphosphate hydrolases"/>
    <property type="match status" value="1"/>
</dbReference>